<accession>A0A1F5S2H1</accession>
<protein>
    <recommendedName>
        <fullName evidence="3">Addiction module toxin RelE</fullName>
    </recommendedName>
</protein>
<sequence>MLDFIYHTKFEKEIAALRRQFCNIDEAIKIFQRLCEVQFNTSSPQSIIAPAKLHRVKQSDIWTLWKIELAVPKSNLRPNQFPRLWFCVQGGRIAFLCIATHIDNYSDNGMADIALERATDIF</sequence>
<dbReference type="EMBL" id="MFFS01000082">
    <property type="protein sequence ID" value="OGF20623.1"/>
    <property type="molecule type" value="Genomic_DNA"/>
</dbReference>
<proteinExistence type="predicted"/>
<reference evidence="1 2" key="1">
    <citation type="journal article" date="2016" name="Nat. Commun.">
        <title>Thousands of microbial genomes shed light on interconnected biogeochemical processes in an aquifer system.</title>
        <authorList>
            <person name="Anantharaman K."/>
            <person name="Brown C.T."/>
            <person name="Hug L.A."/>
            <person name="Sharon I."/>
            <person name="Castelle C.J."/>
            <person name="Probst A.J."/>
            <person name="Thomas B.C."/>
            <person name="Singh A."/>
            <person name="Wilkins M.J."/>
            <person name="Karaoz U."/>
            <person name="Brodie E.L."/>
            <person name="Williams K.H."/>
            <person name="Hubbard S.S."/>
            <person name="Banfield J.F."/>
        </authorList>
    </citation>
    <scope>NUCLEOTIDE SEQUENCE [LARGE SCALE GENOMIC DNA]</scope>
</reference>
<evidence type="ECO:0000313" key="1">
    <source>
        <dbReference type="EMBL" id="OGF20623.1"/>
    </source>
</evidence>
<evidence type="ECO:0008006" key="3">
    <source>
        <dbReference type="Google" id="ProtNLM"/>
    </source>
</evidence>
<dbReference type="STRING" id="1797985.A2Y83_03660"/>
<gene>
    <name evidence="1" type="ORF">A2Y83_03660</name>
</gene>
<comment type="caution">
    <text evidence="1">The sequence shown here is derived from an EMBL/GenBank/DDBJ whole genome shotgun (WGS) entry which is preliminary data.</text>
</comment>
<evidence type="ECO:0000313" key="2">
    <source>
        <dbReference type="Proteomes" id="UP000178323"/>
    </source>
</evidence>
<organism evidence="1 2">
    <name type="scientific">Candidatus Falkowbacteria bacterium RBG_13_39_14</name>
    <dbReference type="NCBI Taxonomy" id="1797985"/>
    <lineage>
        <taxon>Bacteria</taxon>
        <taxon>Candidatus Falkowiibacteriota</taxon>
    </lineage>
</organism>
<dbReference type="Proteomes" id="UP000178323">
    <property type="component" value="Unassembled WGS sequence"/>
</dbReference>
<name>A0A1F5S2H1_9BACT</name>
<dbReference type="AlphaFoldDB" id="A0A1F5S2H1"/>